<organism evidence="4 5">
    <name type="scientific">Syntrophobacter fumaroxidans (strain DSM 10017 / MPOB)</name>
    <dbReference type="NCBI Taxonomy" id="335543"/>
    <lineage>
        <taxon>Bacteria</taxon>
        <taxon>Pseudomonadati</taxon>
        <taxon>Thermodesulfobacteriota</taxon>
        <taxon>Syntrophobacteria</taxon>
        <taxon>Syntrophobacterales</taxon>
        <taxon>Syntrophobacteraceae</taxon>
        <taxon>Syntrophobacter</taxon>
    </lineage>
</organism>
<proteinExistence type="predicted"/>
<evidence type="ECO:0000256" key="1">
    <source>
        <dbReference type="ARBA" id="ARBA00023002"/>
    </source>
</evidence>
<dbReference type="PANTHER" id="PTHR42730:SF1">
    <property type="entry name" value="2-OXOGLUTARATE SYNTHASE SUBUNIT KORC"/>
    <property type="match status" value="1"/>
</dbReference>
<dbReference type="InterPro" id="IPR052554">
    <property type="entry name" value="2-oxoglutarate_synth_KorC"/>
</dbReference>
<dbReference type="RefSeq" id="WP_011697173.1">
    <property type="nucleotide sequence ID" value="NC_008554.1"/>
</dbReference>
<dbReference type="PANTHER" id="PTHR42730">
    <property type="entry name" value="2-OXOGLUTARATE SYNTHASE SUBUNIT KORC"/>
    <property type="match status" value="1"/>
</dbReference>
<dbReference type="InParanoid" id="A0LEZ8"/>
<dbReference type="Pfam" id="PF01558">
    <property type="entry name" value="POR"/>
    <property type="match status" value="1"/>
</dbReference>
<keyword evidence="2" id="KW-1133">Transmembrane helix</keyword>
<keyword evidence="1 4" id="KW-0560">Oxidoreductase</keyword>
<dbReference type="InterPro" id="IPR002869">
    <property type="entry name" value="Pyrv_flavodox_OxRed_cen"/>
</dbReference>
<evidence type="ECO:0000313" key="4">
    <source>
        <dbReference type="EMBL" id="ABK16000.1"/>
    </source>
</evidence>
<evidence type="ECO:0000259" key="3">
    <source>
        <dbReference type="Pfam" id="PF01558"/>
    </source>
</evidence>
<gene>
    <name evidence="4" type="ordered locus">Sfum_0299</name>
</gene>
<dbReference type="Proteomes" id="UP000001784">
    <property type="component" value="Chromosome"/>
</dbReference>
<name>A0LEZ8_SYNFM</name>
<evidence type="ECO:0000256" key="2">
    <source>
        <dbReference type="SAM" id="Phobius"/>
    </source>
</evidence>
<dbReference type="SUPFAM" id="SSF53323">
    <property type="entry name" value="Pyruvate-ferredoxin oxidoreductase, PFOR, domain III"/>
    <property type="match status" value="1"/>
</dbReference>
<dbReference type="GO" id="GO:0047553">
    <property type="term" value="F:2-oxoglutarate synthase activity"/>
    <property type="evidence" value="ECO:0007669"/>
    <property type="project" value="UniProtKB-EC"/>
</dbReference>
<dbReference type="InterPro" id="IPR019752">
    <property type="entry name" value="Pyrv/ketoisovalerate_OxRed_cat"/>
</dbReference>
<accession>A0LEZ8</accession>
<dbReference type="OrthoDB" id="9789125at2"/>
<dbReference type="HOGENOM" id="CLU_087284_0_1_7"/>
<dbReference type="EC" id="1.2.7.3" evidence="4"/>
<reference evidence="4 5" key="1">
    <citation type="submission" date="2006-10" db="EMBL/GenBank/DDBJ databases">
        <title>Complete sequence of Syntrophobacter fumaroxidans MPOB.</title>
        <authorList>
            <consortium name="US DOE Joint Genome Institute"/>
            <person name="Copeland A."/>
            <person name="Lucas S."/>
            <person name="Lapidus A."/>
            <person name="Barry K."/>
            <person name="Detter J.C."/>
            <person name="Glavina del Rio T."/>
            <person name="Hammon N."/>
            <person name="Israni S."/>
            <person name="Pitluck S."/>
            <person name="Goltsman E.G."/>
            <person name="Martinez M."/>
            <person name="Schmutz J."/>
            <person name="Larimer F."/>
            <person name="Land M."/>
            <person name="Hauser L."/>
            <person name="Kyrpides N."/>
            <person name="Kim E."/>
            <person name="Boone D.R."/>
            <person name="Brockman F."/>
            <person name="Culley D."/>
            <person name="Ferry J."/>
            <person name="Gunsalus R."/>
            <person name="McInerney M.J."/>
            <person name="Morrison M."/>
            <person name="Plugge C."/>
            <person name="Rohlin L."/>
            <person name="Scholten J."/>
            <person name="Sieber J."/>
            <person name="Stams A.J.M."/>
            <person name="Worm P."/>
            <person name="Henstra A.M."/>
            <person name="Richardson P."/>
        </authorList>
    </citation>
    <scope>NUCLEOTIDE SEQUENCE [LARGE SCALE GENOMIC DNA]</scope>
    <source>
        <strain evidence="5">DSM 10017 / MPOB</strain>
    </source>
</reference>
<protein>
    <submittedName>
        <fullName evidence="4">2-oxoglutarate ferredoxin oxidoreductase, gamma subunit</fullName>
        <ecNumber evidence="4">1.2.7.3</ecNumber>
    </submittedName>
</protein>
<dbReference type="EMBL" id="CP000478">
    <property type="protein sequence ID" value="ABK16000.1"/>
    <property type="molecule type" value="Genomic_DNA"/>
</dbReference>
<keyword evidence="2" id="KW-0812">Transmembrane</keyword>
<feature type="domain" description="Pyruvate/ketoisovalerate oxidoreductase catalytic" evidence="3">
    <location>
        <begin position="11"/>
        <end position="173"/>
    </location>
</feature>
<evidence type="ECO:0000313" key="5">
    <source>
        <dbReference type="Proteomes" id="UP000001784"/>
    </source>
</evidence>
<dbReference type="KEGG" id="sfu:Sfum_0299"/>
<keyword evidence="2" id="KW-0472">Membrane</keyword>
<dbReference type="AlphaFoldDB" id="A0LEZ8"/>
<dbReference type="eggNOG" id="COG1014">
    <property type="taxonomic scope" value="Bacteria"/>
</dbReference>
<sequence>MYHQVLIAGFGGQGVLLCGQILALAAMIEGKHVTWMPSYGPEQRGGTASCVVTLSDRPIGSPLAEKLSAALIFNRPSLLKYEPQLSDGSLLILNSSIVQAHSGYDRHHVYHVPADTIARKAGLRRASNIVMLGAYLAATGVVSFEAARDAIAHHLGPAKAHLVAADLKALAAGQSFMRAFQAGPSERSLKHAV</sequence>
<feature type="transmembrane region" description="Helical" evidence="2">
    <location>
        <begin position="6"/>
        <end position="28"/>
    </location>
</feature>
<keyword evidence="5" id="KW-1185">Reference proteome</keyword>
<dbReference type="STRING" id="335543.Sfum_0299"/>
<dbReference type="Gene3D" id="3.40.920.10">
    <property type="entry name" value="Pyruvate-ferredoxin oxidoreductase, PFOR, domain III"/>
    <property type="match status" value="1"/>
</dbReference>